<dbReference type="Proteomes" id="UP001146120">
    <property type="component" value="Unassembled WGS sequence"/>
</dbReference>
<comment type="caution">
    <text evidence="2">The sequence shown here is derived from an EMBL/GenBank/DDBJ whole genome shotgun (WGS) entry which is preliminary data.</text>
</comment>
<name>A0AAV2Z1D6_9STRA</name>
<proteinExistence type="predicted"/>
<feature type="region of interest" description="Disordered" evidence="1">
    <location>
        <begin position="83"/>
        <end position="120"/>
    </location>
</feature>
<gene>
    <name evidence="2" type="ORF">N0F65_005406</name>
</gene>
<evidence type="ECO:0000313" key="2">
    <source>
        <dbReference type="EMBL" id="DAZ99534.1"/>
    </source>
</evidence>
<dbReference type="AlphaFoldDB" id="A0AAV2Z1D6"/>
<sequence length="187" mass="21163">MRVARIPSIFCEECSEGEARLYLCNTLRLAHEGTMLTCVQLCHYTWDTGKKMPTNLKRQIHMRPGSAVGEQPLRPRKRAGDLFVQGEANEPEKRERVDEEAVAPAPSPSDNEEKEAEEACLTAQAPREVVGMRWQDLLAPLSFCILSNNPFMHFLRMRSVLSTTIRHQTSVSGWRSGATPRKDNIEL</sequence>
<dbReference type="EMBL" id="DAKRPA010000081">
    <property type="protein sequence ID" value="DAZ99534.1"/>
    <property type="molecule type" value="Genomic_DNA"/>
</dbReference>
<evidence type="ECO:0000256" key="1">
    <source>
        <dbReference type="SAM" id="MobiDB-lite"/>
    </source>
</evidence>
<keyword evidence="3" id="KW-1185">Reference proteome</keyword>
<reference evidence="2" key="2">
    <citation type="journal article" date="2023" name="Microbiol Resour">
        <title>Decontamination and Annotation of the Draft Genome Sequence of the Oomycete Lagenidium giganteum ARSEF 373.</title>
        <authorList>
            <person name="Morgan W.R."/>
            <person name="Tartar A."/>
        </authorList>
    </citation>
    <scope>NUCLEOTIDE SEQUENCE</scope>
    <source>
        <strain evidence="2">ARSEF 373</strain>
    </source>
</reference>
<organism evidence="2 3">
    <name type="scientific">Lagenidium giganteum</name>
    <dbReference type="NCBI Taxonomy" id="4803"/>
    <lineage>
        <taxon>Eukaryota</taxon>
        <taxon>Sar</taxon>
        <taxon>Stramenopiles</taxon>
        <taxon>Oomycota</taxon>
        <taxon>Peronosporomycetes</taxon>
        <taxon>Pythiales</taxon>
        <taxon>Pythiaceae</taxon>
    </lineage>
</organism>
<reference evidence="2" key="1">
    <citation type="submission" date="2022-11" db="EMBL/GenBank/DDBJ databases">
        <authorList>
            <person name="Morgan W.R."/>
            <person name="Tartar A."/>
        </authorList>
    </citation>
    <scope>NUCLEOTIDE SEQUENCE</scope>
    <source>
        <strain evidence="2">ARSEF 373</strain>
    </source>
</reference>
<accession>A0AAV2Z1D6</accession>
<evidence type="ECO:0000313" key="3">
    <source>
        <dbReference type="Proteomes" id="UP001146120"/>
    </source>
</evidence>
<feature type="compositionally biased region" description="Basic and acidic residues" evidence="1">
    <location>
        <begin position="90"/>
        <end position="99"/>
    </location>
</feature>
<protein>
    <submittedName>
        <fullName evidence="2">Uncharacterized protein</fullName>
    </submittedName>
</protein>